<gene>
    <name evidence="1" type="ORF">OH76DRAFT_1415139</name>
</gene>
<protein>
    <submittedName>
        <fullName evidence="1">Uncharacterized protein</fullName>
    </submittedName>
</protein>
<evidence type="ECO:0000313" key="1">
    <source>
        <dbReference type="EMBL" id="RDX55107.1"/>
    </source>
</evidence>
<sequence length="224" mass="22981">MSLGAVRAALPFAGLASPSVRGSPDGADNMSACRQRLGGDGLETMSVRGSATAAPLSLRVGTDGAQAGHGLAPDLGAHRSTGRRALCDAARAQSLPPKHETVTRRTRHRGARALPRNAAGNWECVADCDHGSAAFATTPSPLVTRGQRKHNDMSGFWRGAAAAGQRTSQAADGLIPHRPPPPCASAVVAAGWADYPDGGLWLSVKSDLVLFCVTSTATGGQDLD</sequence>
<dbReference type="EMBL" id="KZ857383">
    <property type="protein sequence ID" value="RDX55107.1"/>
    <property type="molecule type" value="Genomic_DNA"/>
</dbReference>
<name>A0A371DRD7_9APHY</name>
<proteinExistence type="predicted"/>
<reference evidence="1 2" key="1">
    <citation type="journal article" date="2018" name="Biotechnol. Biofuels">
        <title>Integrative visual omics of the white-rot fungus Polyporus brumalis exposes the biotechnological potential of its oxidative enzymes for delignifying raw plant biomass.</title>
        <authorList>
            <person name="Miyauchi S."/>
            <person name="Rancon A."/>
            <person name="Drula E."/>
            <person name="Hage H."/>
            <person name="Chaduli D."/>
            <person name="Favel A."/>
            <person name="Grisel S."/>
            <person name="Henrissat B."/>
            <person name="Herpoel-Gimbert I."/>
            <person name="Ruiz-Duenas F.J."/>
            <person name="Chevret D."/>
            <person name="Hainaut M."/>
            <person name="Lin J."/>
            <person name="Wang M."/>
            <person name="Pangilinan J."/>
            <person name="Lipzen A."/>
            <person name="Lesage-Meessen L."/>
            <person name="Navarro D."/>
            <person name="Riley R."/>
            <person name="Grigoriev I.V."/>
            <person name="Zhou S."/>
            <person name="Raouche S."/>
            <person name="Rosso M.N."/>
        </authorList>
    </citation>
    <scope>NUCLEOTIDE SEQUENCE [LARGE SCALE GENOMIC DNA]</scope>
    <source>
        <strain evidence="1 2">BRFM 1820</strain>
    </source>
</reference>
<dbReference type="AlphaFoldDB" id="A0A371DRD7"/>
<evidence type="ECO:0000313" key="2">
    <source>
        <dbReference type="Proteomes" id="UP000256964"/>
    </source>
</evidence>
<dbReference type="Proteomes" id="UP000256964">
    <property type="component" value="Unassembled WGS sequence"/>
</dbReference>
<accession>A0A371DRD7</accession>
<organism evidence="1 2">
    <name type="scientific">Lentinus brumalis</name>
    <dbReference type="NCBI Taxonomy" id="2498619"/>
    <lineage>
        <taxon>Eukaryota</taxon>
        <taxon>Fungi</taxon>
        <taxon>Dikarya</taxon>
        <taxon>Basidiomycota</taxon>
        <taxon>Agaricomycotina</taxon>
        <taxon>Agaricomycetes</taxon>
        <taxon>Polyporales</taxon>
        <taxon>Polyporaceae</taxon>
        <taxon>Lentinus</taxon>
    </lineage>
</organism>
<keyword evidence="2" id="KW-1185">Reference proteome</keyword>